<gene>
    <name evidence="2" type="ORF">D0Y65_025221</name>
</gene>
<dbReference type="AlphaFoldDB" id="A0A445J5V0"/>
<keyword evidence="3" id="KW-1185">Reference proteome</keyword>
<comment type="caution">
    <text evidence="2">The sequence shown here is derived from an EMBL/GenBank/DDBJ whole genome shotgun (WGS) entry which is preliminary data.</text>
</comment>
<name>A0A445J5V0_GLYSO</name>
<dbReference type="Proteomes" id="UP000289340">
    <property type="component" value="Chromosome 9"/>
</dbReference>
<evidence type="ECO:0000313" key="3">
    <source>
        <dbReference type="Proteomes" id="UP000289340"/>
    </source>
</evidence>
<accession>A0A445J5V0</accession>
<feature type="region of interest" description="Disordered" evidence="1">
    <location>
        <begin position="83"/>
        <end position="102"/>
    </location>
</feature>
<evidence type="ECO:0000313" key="2">
    <source>
        <dbReference type="EMBL" id="RZB93781.1"/>
    </source>
</evidence>
<protein>
    <submittedName>
        <fullName evidence="2">Uncharacterized protein</fullName>
    </submittedName>
</protein>
<dbReference type="EMBL" id="QZWG01000009">
    <property type="protein sequence ID" value="RZB93781.1"/>
    <property type="molecule type" value="Genomic_DNA"/>
</dbReference>
<organism evidence="2 3">
    <name type="scientific">Glycine soja</name>
    <name type="common">Wild soybean</name>
    <dbReference type="NCBI Taxonomy" id="3848"/>
    <lineage>
        <taxon>Eukaryota</taxon>
        <taxon>Viridiplantae</taxon>
        <taxon>Streptophyta</taxon>
        <taxon>Embryophyta</taxon>
        <taxon>Tracheophyta</taxon>
        <taxon>Spermatophyta</taxon>
        <taxon>Magnoliopsida</taxon>
        <taxon>eudicotyledons</taxon>
        <taxon>Gunneridae</taxon>
        <taxon>Pentapetalae</taxon>
        <taxon>rosids</taxon>
        <taxon>fabids</taxon>
        <taxon>Fabales</taxon>
        <taxon>Fabaceae</taxon>
        <taxon>Papilionoideae</taxon>
        <taxon>50 kb inversion clade</taxon>
        <taxon>NPAAA clade</taxon>
        <taxon>indigoferoid/millettioid clade</taxon>
        <taxon>Phaseoleae</taxon>
        <taxon>Glycine</taxon>
        <taxon>Glycine subgen. Soja</taxon>
    </lineage>
</organism>
<feature type="compositionally biased region" description="Polar residues" evidence="1">
    <location>
        <begin position="84"/>
        <end position="96"/>
    </location>
</feature>
<sequence>MPGRRCINRNPTSAFIEPIHEIQFEQVLGPINRYTNYPNTIGGFPMQTQLQNTQQTLQQGLSGFHHNLYGIRESSLRNVRIGSPVQNQFPNTSQKQARLPEADSLGKEQKALGNGHLPGILPGAESLGNTPIANQFARDFTPGKKTRGWP</sequence>
<evidence type="ECO:0000256" key="1">
    <source>
        <dbReference type="SAM" id="MobiDB-lite"/>
    </source>
</evidence>
<proteinExistence type="predicted"/>
<feature type="region of interest" description="Disordered" evidence="1">
    <location>
        <begin position="109"/>
        <end position="128"/>
    </location>
</feature>
<reference evidence="2 3" key="1">
    <citation type="submission" date="2018-09" db="EMBL/GenBank/DDBJ databases">
        <title>A high-quality reference genome of wild soybean provides a powerful tool to mine soybean genomes.</title>
        <authorList>
            <person name="Xie M."/>
            <person name="Chung C.Y.L."/>
            <person name="Li M.-W."/>
            <person name="Wong F.-L."/>
            <person name="Chan T.-F."/>
            <person name="Lam H.-M."/>
        </authorList>
    </citation>
    <scope>NUCLEOTIDE SEQUENCE [LARGE SCALE GENOMIC DNA]</scope>
    <source>
        <strain evidence="3">cv. W05</strain>
        <tissue evidence="2">Hypocotyl of etiolated seedlings</tissue>
    </source>
</reference>